<proteinExistence type="predicted"/>
<dbReference type="EMBL" id="BAABUK010000025">
    <property type="protein sequence ID" value="GAA5815220.1"/>
    <property type="molecule type" value="Genomic_DNA"/>
</dbReference>
<name>A0ABP9Z7X8_9FUNG</name>
<dbReference type="Proteomes" id="UP001473302">
    <property type="component" value="Unassembled WGS sequence"/>
</dbReference>
<evidence type="ECO:0000313" key="3">
    <source>
        <dbReference type="Proteomes" id="UP001473302"/>
    </source>
</evidence>
<comment type="caution">
    <text evidence="2">The sequence shown here is derived from an EMBL/GenBank/DDBJ whole genome shotgun (WGS) entry which is preliminary data.</text>
</comment>
<organism evidence="2 3">
    <name type="scientific">Mucor flavus</name>
    <dbReference type="NCBI Taxonomy" id="439312"/>
    <lineage>
        <taxon>Eukaryota</taxon>
        <taxon>Fungi</taxon>
        <taxon>Fungi incertae sedis</taxon>
        <taxon>Mucoromycota</taxon>
        <taxon>Mucoromycotina</taxon>
        <taxon>Mucoromycetes</taxon>
        <taxon>Mucorales</taxon>
        <taxon>Mucorineae</taxon>
        <taxon>Mucoraceae</taxon>
        <taxon>Mucor</taxon>
    </lineage>
</organism>
<accession>A0ABP9Z7X8</accession>
<gene>
    <name evidence="2" type="ORF">MFLAVUS_008726</name>
</gene>
<evidence type="ECO:0000313" key="2">
    <source>
        <dbReference type="EMBL" id="GAA5815220.1"/>
    </source>
</evidence>
<evidence type="ECO:0000256" key="1">
    <source>
        <dbReference type="SAM" id="MobiDB-lite"/>
    </source>
</evidence>
<reference evidence="2 3" key="1">
    <citation type="submission" date="2024-04" db="EMBL/GenBank/DDBJ databases">
        <title>genome sequences of Mucor flavus KT1a and Helicostylum pulchrum KT1b strains isolated from the surface of a dry-aged beef.</title>
        <authorList>
            <person name="Toyotome T."/>
            <person name="Hosono M."/>
            <person name="Torimaru M."/>
            <person name="Fukuda K."/>
            <person name="Mikami N."/>
        </authorList>
    </citation>
    <scope>NUCLEOTIDE SEQUENCE [LARGE SCALE GENOMIC DNA]</scope>
    <source>
        <strain evidence="2 3">KT1a</strain>
    </source>
</reference>
<protein>
    <submittedName>
        <fullName evidence="2">Uncharacterized protein</fullName>
    </submittedName>
</protein>
<feature type="region of interest" description="Disordered" evidence="1">
    <location>
        <begin position="1"/>
        <end position="32"/>
    </location>
</feature>
<keyword evidence="3" id="KW-1185">Reference proteome</keyword>
<sequence>MSTRSPETSKKEIFPSRKKNAAQSDSSSTHVEEQYRSFYISIKKALRKDIPEEILREWSQNKIGGELPGVTKPGPATVEDVQKEIPDATEKGMFTRSLFPLHPTKLQALEINAPSVYQMPNSLSIANFGNWIEYARSSKDAVFCSIFDMAQINLAFAQNISMLPGMIACRVLRSKPVKKVGGTAEKESTSYISRIFSKL</sequence>